<comment type="caution">
    <text evidence="1">The sequence shown here is derived from an EMBL/GenBank/DDBJ whole genome shotgun (WGS) entry which is preliminary data.</text>
</comment>
<organism evidence="1 2">
    <name type="scientific">Effusibacillus consociatus</name>
    <dbReference type="NCBI Taxonomy" id="1117041"/>
    <lineage>
        <taxon>Bacteria</taxon>
        <taxon>Bacillati</taxon>
        <taxon>Bacillota</taxon>
        <taxon>Bacilli</taxon>
        <taxon>Bacillales</taxon>
        <taxon>Alicyclobacillaceae</taxon>
        <taxon>Effusibacillus</taxon>
    </lineage>
</organism>
<dbReference type="InterPro" id="IPR013078">
    <property type="entry name" value="His_Pase_superF_clade-1"/>
</dbReference>
<keyword evidence="2" id="KW-1185">Reference proteome</keyword>
<dbReference type="Gene3D" id="3.40.50.1240">
    <property type="entry name" value="Phosphoglycerate mutase-like"/>
    <property type="match status" value="1"/>
</dbReference>
<dbReference type="SUPFAM" id="SSF53254">
    <property type="entry name" value="Phosphoglycerate mutase-like"/>
    <property type="match status" value="1"/>
</dbReference>
<dbReference type="SMART" id="SM00855">
    <property type="entry name" value="PGAM"/>
    <property type="match status" value="1"/>
</dbReference>
<dbReference type="EMBL" id="JBHSHC010000022">
    <property type="protein sequence ID" value="MFC4766496.1"/>
    <property type="molecule type" value="Genomic_DNA"/>
</dbReference>
<protein>
    <submittedName>
        <fullName evidence="1">Histidine phosphatase family protein</fullName>
    </submittedName>
</protein>
<dbReference type="Proteomes" id="UP001596002">
    <property type="component" value="Unassembled WGS sequence"/>
</dbReference>
<dbReference type="InterPro" id="IPR029033">
    <property type="entry name" value="His_PPase_superfam"/>
</dbReference>
<dbReference type="InterPro" id="IPR050275">
    <property type="entry name" value="PGM_Phosphatase"/>
</dbReference>
<proteinExistence type="predicted"/>
<dbReference type="PANTHER" id="PTHR48100">
    <property type="entry name" value="BROAD-SPECIFICITY PHOSPHATASE YOR283W-RELATED"/>
    <property type="match status" value="1"/>
</dbReference>
<evidence type="ECO:0000313" key="1">
    <source>
        <dbReference type="EMBL" id="MFC4766496.1"/>
    </source>
</evidence>
<dbReference type="Pfam" id="PF00300">
    <property type="entry name" value="His_Phos_1"/>
    <property type="match status" value="1"/>
</dbReference>
<gene>
    <name evidence="1" type="ORF">ACFO8Q_03745</name>
</gene>
<reference evidence="2" key="1">
    <citation type="journal article" date="2019" name="Int. J. Syst. Evol. Microbiol.">
        <title>The Global Catalogue of Microorganisms (GCM) 10K type strain sequencing project: providing services to taxonomists for standard genome sequencing and annotation.</title>
        <authorList>
            <consortium name="The Broad Institute Genomics Platform"/>
            <consortium name="The Broad Institute Genome Sequencing Center for Infectious Disease"/>
            <person name="Wu L."/>
            <person name="Ma J."/>
        </authorList>
    </citation>
    <scope>NUCLEOTIDE SEQUENCE [LARGE SCALE GENOMIC DNA]</scope>
    <source>
        <strain evidence="2">WYCCWR 12678</strain>
    </source>
</reference>
<name>A0ABV9PW68_9BACL</name>
<sequence length="227" mass="25789">MTRIILVRHGITDHNLEYRLSGWTDAPLNEVGVQQAECVADRLEQLVREDNQVDGIYASPLQRAAQTAEIIANRLGLSVTCRDELKEMNFGVYDGVPITELYETHKEMVDRALNPGDDEFGWEGGETRAELYHRIEQAIRRIADNHPEQTVVIVTHAGAIAYFITGLLDKPLSHWNEYHVANCSLTTVLWKDGRFELETHNETSHVPKEKFAQLIEEAKNRLGMKAV</sequence>
<accession>A0ABV9PW68</accession>
<dbReference type="RefSeq" id="WP_380024386.1">
    <property type="nucleotide sequence ID" value="NZ_JBHSHC010000022.1"/>
</dbReference>
<dbReference type="CDD" id="cd07067">
    <property type="entry name" value="HP_PGM_like"/>
    <property type="match status" value="1"/>
</dbReference>
<dbReference type="PANTHER" id="PTHR48100:SF1">
    <property type="entry name" value="HISTIDINE PHOSPHATASE FAMILY PROTEIN-RELATED"/>
    <property type="match status" value="1"/>
</dbReference>
<evidence type="ECO:0000313" key="2">
    <source>
        <dbReference type="Proteomes" id="UP001596002"/>
    </source>
</evidence>